<evidence type="ECO:0000313" key="3">
    <source>
        <dbReference type="Proteomes" id="UP001139035"/>
    </source>
</evidence>
<keyword evidence="1" id="KW-0560">Oxidoreductase</keyword>
<dbReference type="InterPro" id="IPR036010">
    <property type="entry name" value="2Fe-2S_ferredoxin-like_sf"/>
</dbReference>
<proteinExistence type="predicted"/>
<organism evidence="2 3">
    <name type="scientific">Jiella avicenniae</name>
    <dbReference type="NCBI Taxonomy" id="2907202"/>
    <lineage>
        <taxon>Bacteria</taxon>
        <taxon>Pseudomonadati</taxon>
        <taxon>Pseudomonadota</taxon>
        <taxon>Alphaproteobacteria</taxon>
        <taxon>Hyphomicrobiales</taxon>
        <taxon>Aurantimonadaceae</taxon>
        <taxon>Jiella</taxon>
    </lineage>
</organism>
<dbReference type="GO" id="GO:0051536">
    <property type="term" value="F:iron-sulfur cluster binding"/>
    <property type="evidence" value="ECO:0007669"/>
    <property type="project" value="InterPro"/>
</dbReference>
<dbReference type="Proteomes" id="UP001139035">
    <property type="component" value="Unassembled WGS sequence"/>
</dbReference>
<keyword evidence="3" id="KW-1185">Reference proteome</keyword>
<sequence>MSRPRFVRLAETGRPPVRFRLDGRKAEALAGDTVLTAILTNAGSLRPSEFGDGPRAGFCLMAACQDCWVWTEEGGRLRACDTVVAEGMALRTTPPEETRWPTSAS</sequence>
<dbReference type="EMBL" id="JAJUWU010000011">
    <property type="protein sequence ID" value="MCE7028868.1"/>
    <property type="molecule type" value="Genomic_DNA"/>
</dbReference>
<dbReference type="Pfam" id="PF13510">
    <property type="entry name" value="Fer2_4"/>
    <property type="match status" value="1"/>
</dbReference>
<evidence type="ECO:0000256" key="1">
    <source>
        <dbReference type="ARBA" id="ARBA00023002"/>
    </source>
</evidence>
<gene>
    <name evidence="2" type="ORF">LZD57_12780</name>
</gene>
<dbReference type="Gene3D" id="3.10.20.440">
    <property type="entry name" value="2Fe-2S iron-sulphur cluster binding domain, sarcosine oxidase, alpha subunit, N-terminal domain"/>
    <property type="match status" value="1"/>
</dbReference>
<dbReference type="SUPFAM" id="SSF54292">
    <property type="entry name" value="2Fe-2S ferredoxin-like"/>
    <property type="match status" value="1"/>
</dbReference>
<accession>A0A9X1P1N0</accession>
<evidence type="ECO:0000313" key="2">
    <source>
        <dbReference type="EMBL" id="MCE7028868.1"/>
    </source>
</evidence>
<reference evidence="2" key="1">
    <citation type="submission" date="2022-01" db="EMBL/GenBank/DDBJ databases">
        <title>Jiella avicenniae sp. nov., a novel endophytic bacterium isolated from bark of Avicennia marina.</title>
        <authorList>
            <person name="Tuo L."/>
        </authorList>
    </citation>
    <scope>NUCLEOTIDE SEQUENCE</scope>
    <source>
        <strain evidence="2">CBK1P-4</strain>
    </source>
</reference>
<name>A0A9X1P1N0_9HYPH</name>
<dbReference type="GO" id="GO:0016491">
    <property type="term" value="F:oxidoreductase activity"/>
    <property type="evidence" value="ECO:0007669"/>
    <property type="project" value="UniProtKB-KW"/>
</dbReference>
<dbReference type="RefSeq" id="WP_233719868.1">
    <property type="nucleotide sequence ID" value="NZ_JAJUWU010000011.1"/>
</dbReference>
<dbReference type="AlphaFoldDB" id="A0A9X1P1N0"/>
<dbReference type="InterPro" id="IPR042204">
    <property type="entry name" value="2Fe-2S-bd_N"/>
</dbReference>
<comment type="caution">
    <text evidence="2">The sequence shown here is derived from an EMBL/GenBank/DDBJ whole genome shotgun (WGS) entry which is preliminary data.</text>
</comment>
<protein>
    <submittedName>
        <fullName evidence="2">(2Fe-2S)-binding protein</fullName>
    </submittedName>
</protein>